<sequence>MITVISPEKLYLSAGTVVRSPATWQEYQTLCEQRGDDSIPRLKYRSGEVLLMSPLPKHGRDVSLFADIIKVLLDSTGCEYDSFTPVTMQLPEESGIEPDYCFYIDHWQAISGKERIDWCNDPPPDLVLEIDITSYSNVQDYFPYRVPEVWLFRNQHLLIYQLQGDEYGIASQSQYFPDVNLSQIVARCLEIAYQRNTSAAIRDLRQQLSLRMT</sequence>
<dbReference type="Gene3D" id="3.90.1570.10">
    <property type="entry name" value="tt1808, chain A"/>
    <property type="match status" value="1"/>
</dbReference>
<dbReference type="InterPro" id="IPR008538">
    <property type="entry name" value="Uma2"/>
</dbReference>
<dbReference type="Proteomes" id="UP000003835">
    <property type="component" value="Unassembled WGS sequence"/>
</dbReference>
<evidence type="ECO:0000313" key="2">
    <source>
        <dbReference type="EMBL" id="EDX72021.1"/>
    </source>
</evidence>
<name>B4W178_9CYAN</name>
<dbReference type="eggNOG" id="COG4636">
    <property type="taxonomic scope" value="Bacteria"/>
</dbReference>
<keyword evidence="3" id="KW-1185">Reference proteome</keyword>
<dbReference type="Pfam" id="PF05685">
    <property type="entry name" value="Uma2"/>
    <property type="match status" value="1"/>
</dbReference>
<evidence type="ECO:0000259" key="1">
    <source>
        <dbReference type="Pfam" id="PF05685"/>
    </source>
</evidence>
<feature type="domain" description="Putative restriction endonuclease" evidence="1">
    <location>
        <begin position="24"/>
        <end position="175"/>
    </location>
</feature>
<dbReference type="PANTHER" id="PTHR47152">
    <property type="entry name" value="SLR2084 PROTEIN-RELATED"/>
    <property type="match status" value="1"/>
</dbReference>
<gene>
    <name evidence="2" type="ORF">MC7420_7501</name>
</gene>
<reference evidence="2 3" key="1">
    <citation type="submission" date="2008-07" db="EMBL/GenBank/DDBJ databases">
        <authorList>
            <person name="Tandeau de Marsac N."/>
            <person name="Ferriera S."/>
            <person name="Johnson J."/>
            <person name="Kravitz S."/>
            <person name="Beeson K."/>
            <person name="Sutton G."/>
            <person name="Rogers Y.-H."/>
            <person name="Friedman R."/>
            <person name="Frazier M."/>
            <person name="Venter J.C."/>
        </authorList>
    </citation>
    <scope>NUCLEOTIDE SEQUENCE [LARGE SCALE GENOMIC DNA]</scope>
    <source>
        <strain evidence="2 3">PCC 7420</strain>
    </source>
</reference>
<accession>B4W178</accession>
<dbReference type="InterPro" id="IPR011335">
    <property type="entry name" value="Restrct_endonuc-II-like"/>
</dbReference>
<proteinExistence type="predicted"/>
<protein>
    <recommendedName>
        <fullName evidence="1">Putative restriction endonuclease domain-containing protein</fullName>
    </recommendedName>
</protein>
<dbReference type="AlphaFoldDB" id="B4W178"/>
<dbReference type="PANTHER" id="PTHR47152:SF1">
    <property type="entry name" value="SLL1186 PROTEIN"/>
    <property type="match status" value="1"/>
</dbReference>
<dbReference type="RefSeq" id="WP_006104817.1">
    <property type="nucleotide sequence ID" value="NZ_DS989867.1"/>
</dbReference>
<organism evidence="2 3">
    <name type="scientific">Coleofasciculus chthonoplastes PCC 7420</name>
    <dbReference type="NCBI Taxonomy" id="118168"/>
    <lineage>
        <taxon>Bacteria</taxon>
        <taxon>Bacillati</taxon>
        <taxon>Cyanobacteriota</taxon>
        <taxon>Cyanophyceae</taxon>
        <taxon>Coleofasciculales</taxon>
        <taxon>Coleofasciculaceae</taxon>
        <taxon>Coleofasciculus</taxon>
    </lineage>
</organism>
<evidence type="ECO:0000313" key="3">
    <source>
        <dbReference type="Proteomes" id="UP000003835"/>
    </source>
</evidence>
<dbReference type="HOGENOM" id="CLU_098557_2_0_3"/>
<dbReference type="InterPro" id="IPR012296">
    <property type="entry name" value="Nuclease_put_TT1808"/>
</dbReference>
<dbReference type="STRING" id="118168.MC7420_7501"/>
<dbReference type="SUPFAM" id="SSF52980">
    <property type="entry name" value="Restriction endonuclease-like"/>
    <property type="match status" value="1"/>
</dbReference>
<dbReference type="CDD" id="cd06260">
    <property type="entry name" value="DUF820-like"/>
    <property type="match status" value="1"/>
</dbReference>
<dbReference type="EMBL" id="DS989867">
    <property type="protein sequence ID" value="EDX72021.1"/>
    <property type="molecule type" value="Genomic_DNA"/>
</dbReference>
<dbReference type="OrthoDB" id="427876at2"/>